<dbReference type="RefSeq" id="WP_353565755.1">
    <property type="nucleotide sequence ID" value="NZ_BAABRI010000004.1"/>
</dbReference>
<keyword evidence="1" id="KW-0812">Transmembrane</keyword>
<dbReference type="Proteomes" id="UP001476282">
    <property type="component" value="Unassembled WGS sequence"/>
</dbReference>
<comment type="caution">
    <text evidence="2">The sequence shown here is derived from an EMBL/GenBank/DDBJ whole genome shotgun (WGS) entry which is preliminary data.</text>
</comment>
<protein>
    <submittedName>
        <fullName evidence="2">Uncharacterized protein</fullName>
    </submittedName>
</protein>
<proteinExistence type="predicted"/>
<keyword evidence="1" id="KW-1133">Transmembrane helix</keyword>
<evidence type="ECO:0000313" key="3">
    <source>
        <dbReference type="Proteomes" id="UP001476282"/>
    </source>
</evidence>
<evidence type="ECO:0000313" key="2">
    <source>
        <dbReference type="EMBL" id="GAA5481603.1"/>
    </source>
</evidence>
<reference evidence="2 3" key="1">
    <citation type="submission" date="2024-02" db="EMBL/GenBank/DDBJ databases">
        <title>Haloferula sargassicola NBRC 104335.</title>
        <authorList>
            <person name="Ichikawa N."/>
            <person name="Katano-Makiyama Y."/>
            <person name="Hidaka K."/>
        </authorList>
    </citation>
    <scope>NUCLEOTIDE SEQUENCE [LARGE SCALE GENOMIC DNA]</scope>
    <source>
        <strain evidence="2 3">NBRC 104335</strain>
    </source>
</reference>
<name>A0ABP9UIY8_9BACT</name>
<organism evidence="2 3">
    <name type="scientific">Haloferula sargassicola</name>
    <dbReference type="NCBI Taxonomy" id="490096"/>
    <lineage>
        <taxon>Bacteria</taxon>
        <taxon>Pseudomonadati</taxon>
        <taxon>Verrucomicrobiota</taxon>
        <taxon>Verrucomicrobiia</taxon>
        <taxon>Verrucomicrobiales</taxon>
        <taxon>Verrucomicrobiaceae</taxon>
        <taxon>Haloferula</taxon>
    </lineage>
</organism>
<sequence>MKHDPDPIENDPIWDLLRQSPARQAGPRFVDDTLRAARLSQPEPWWKKVALPLGLGAFASAVTAVVLGVVLLNNPPQPTAPKVVEVAPPASESLAVLDEFVRTEAVGIAADNPSEYTDAELVSLIAF</sequence>
<accession>A0ABP9UIY8</accession>
<keyword evidence="1" id="KW-0472">Membrane</keyword>
<keyword evidence="3" id="KW-1185">Reference proteome</keyword>
<gene>
    <name evidence="2" type="ORF">Hsar01_00814</name>
</gene>
<feature type="transmembrane region" description="Helical" evidence="1">
    <location>
        <begin position="49"/>
        <end position="72"/>
    </location>
</feature>
<evidence type="ECO:0000256" key="1">
    <source>
        <dbReference type="SAM" id="Phobius"/>
    </source>
</evidence>
<dbReference type="EMBL" id="BAABRI010000004">
    <property type="protein sequence ID" value="GAA5481603.1"/>
    <property type="molecule type" value="Genomic_DNA"/>
</dbReference>